<evidence type="ECO:0000313" key="1">
    <source>
        <dbReference type="EMBL" id="KKA23476.1"/>
    </source>
</evidence>
<accession>A0A0F4Z055</accession>
<evidence type="ECO:0000313" key="2">
    <source>
        <dbReference type="Proteomes" id="UP000053958"/>
    </source>
</evidence>
<proteinExistence type="predicted"/>
<protein>
    <submittedName>
        <fullName evidence="1">Uncharacterized protein</fullName>
    </submittedName>
</protein>
<dbReference type="AlphaFoldDB" id="A0A0F4Z055"/>
<dbReference type="EMBL" id="LASV01000101">
    <property type="protein sequence ID" value="KKA23476.1"/>
    <property type="molecule type" value="Genomic_DNA"/>
</dbReference>
<dbReference type="RefSeq" id="XP_013330088.1">
    <property type="nucleotide sequence ID" value="XM_013474634.1"/>
</dbReference>
<dbReference type="GeneID" id="25314893"/>
<gene>
    <name evidence="1" type="ORF">T310_2542</name>
</gene>
<comment type="caution">
    <text evidence="1">The sequence shown here is derived from an EMBL/GenBank/DDBJ whole genome shotgun (WGS) entry which is preliminary data.</text>
</comment>
<organism evidence="1 2">
    <name type="scientific">Rasamsonia emersonii (strain ATCC 16479 / CBS 393.64 / IMI 116815)</name>
    <dbReference type="NCBI Taxonomy" id="1408163"/>
    <lineage>
        <taxon>Eukaryota</taxon>
        <taxon>Fungi</taxon>
        <taxon>Dikarya</taxon>
        <taxon>Ascomycota</taxon>
        <taxon>Pezizomycotina</taxon>
        <taxon>Eurotiomycetes</taxon>
        <taxon>Eurotiomycetidae</taxon>
        <taxon>Eurotiales</taxon>
        <taxon>Trichocomaceae</taxon>
        <taxon>Rasamsonia</taxon>
    </lineage>
</organism>
<dbReference type="Proteomes" id="UP000053958">
    <property type="component" value="Unassembled WGS sequence"/>
</dbReference>
<keyword evidence="2" id="KW-1185">Reference proteome</keyword>
<sequence length="241" mass="25781">MRIAGVCWTVEARTAVSGVQPLRRGVSSQEPGGRWRLIGGCLASATLSPRVPKGQAAGCVACSDSSRHSSRRWIAAIELFGDLSISSAAPPGVSPMEMPESAGGQCANRSDRAHATWASACRQLPRPVGPSPLDALRARLHGSPRRGCPSPGLGSAIIRSTTHIRQLASKWFFVSVLALNMIRISHASDSPKEPMTCLPRQARPIGPNNRPTWTMAKATFLPGAVVLKKSFRNVCHLSFCR</sequence>
<reference evidence="1 2" key="1">
    <citation type="submission" date="2015-04" db="EMBL/GenBank/DDBJ databases">
        <authorList>
            <person name="Heijne W.H."/>
            <person name="Fedorova N.D."/>
            <person name="Nierman W.C."/>
            <person name="Vollebregt A.W."/>
            <person name="Zhao Z."/>
            <person name="Wu L."/>
            <person name="Kumar M."/>
            <person name="Stam H."/>
            <person name="van den Berg M.A."/>
            <person name="Pel H.J."/>
        </authorList>
    </citation>
    <scope>NUCLEOTIDE SEQUENCE [LARGE SCALE GENOMIC DNA]</scope>
    <source>
        <strain evidence="1 2">CBS 393.64</strain>
    </source>
</reference>
<name>A0A0F4Z055_RASE3</name>